<dbReference type="InterPro" id="IPR014030">
    <property type="entry name" value="Ketoacyl_synth_N"/>
</dbReference>
<dbReference type="SUPFAM" id="SSF53901">
    <property type="entry name" value="Thiolase-like"/>
    <property type="match status" value="2"/>
</dbReference>
<comment type="similarity">
    <text evidence="1 3">Belongs to the thiolase-like superfamily. Beta-ketoacyl-ACP synthases family.</text>
</comment>
<dbReference type="EMBL" id="CP151657">
    <property type="protein sequence ID" value="WZP14981.1"/>
    <property type="molecule type" value="Genomic_DNA"/>
</dbReference>
<dbReference type="InterPro" id="IPR020841">
    <property type="entry name" value="PKS_Beta-ketoAc_synthase_dom"/>
</dbReference>
<dbReference type="Proteomes" id="UP001448858">
    <property type="component" value="Chromosome"/>
</dbReference>
<keyword evidence="5" id="KW-0012">Acyltransferase</keyword>
<evidence type="ECO:0000256" key="2">
    <source>
        <dbReference type="ARBA" id="ARBA00022679"/>
    </source>
</evidence>
<dbReference type="Gene3D" id="3.40.47.10">
    <property type="match status" value="1"/>
</dbReference>
<dbReference type="GO" id="GO:0016746">
    <property type="term" value="F:acyltransferase activity"/>
    <property type="evidence" value="ECO:0007669"/>
    <property type="project" value="UniProtKB-KW"/>
</dbReference>
<dbReference type="SMART" id="SM00825">
    <property type="entry name" value="PKS_KS"/>
    <property type="match status" value="1"/>
</dbReference>
<evidence type="ECO:0000259" key="4">
    <source>
        <dbReference type="PROSITE" id="PS52004"/>
    </source>
</evidence>
<dbReference type="Pfam" id="PF00109">
    <property type="entry name" value="ketoacyl-synt"/>
    <property type="match status" value="1"/>
</dbReference>
<name>A0ABZ2ZS35_9MICC</name>
<keyword evidence="2 3" id="KW-0808">Transferase</keyword>
<dbReference type="RefSeq" id="WP_342022642.1">
    <property type="nucleotide sequence ID" value="NZ_CP151657.1"/>
</dbReference>
<feature type="domain" description="Ketosynthase family 3 (KS3)" evidence="4">
    <location>
        <begin position="4"/>
        <end position="422"/>
    </location>
</feature>
<dbReference type="PROSITE" id="PS52004">
    <property type="entry name" value="KS3_2"/>
    <property type="match status" value="1"/>
</dbReference>
<evidence type="ECO:0000256" key="3">
    <source>
        <dbReference type="RuleBase" id="RU003694"/>
    </source>
</evidence>
<reference evidence="5 6" key="1">
    <citation type="submission" date="2024-04" db="EMBL/GenBank/DDBJ databases">
        <title>Arthrobacter sp. from Plains bison fecal sample.</title>
        <authorList>
            <person name="Ruzzini A."/>
        </authorList>
    </citation>
    <scope>NUCLEOTIDE SEQUENCE [LARGE SCALE GENOMIC DNA]</scope>
    <source>
        <strain evidence="5 6">EINP1</strain>
    </source>
</reference>
<keyword evidence="6" id="KW-1185">Reference proteome</keyword>
<organism evidence="5 6">
    <name type="scientific">Arthrobacter citreus</name>
    <dbReference type="NCBI Taxonomy" id="1670"/>
    <lineage>
        <taxon>Bacteria</taxon>
        <taxon>Bacillati</taxon>
        <taxon>Actinomycetota</taxon>
        <taxon>Actinomycetes</taxon>
        <taxon>Micrococcales</taxon>
        <taxon>Micrococcaceae</taxon>
        <taxon>Arthrobacter</taxon>
    </lineage>
</organism>
<dbReference type="PANTHER" id="PTHR11712:SF336">
    <property type="entry name" value="3-OXOACYL-[ACYL-CARRIER-PROTEIN] SYNTHASE, MITOCHONDRIAL"/>
    <property type="match status" value="1"/>
</dbReference>
<protein>
    <submittedName>
        <fullName evidence="5">Beta-ketoacyl-[acyl-carrier-protein] synthase family protein</fullName>
        <ecNumber evidence="5">2.3.1.-</ecNumber>
    </submittedName>
</protein>
<evidence type="ECO:0000256" key="1">
    <source>
        <dbReference type="ARBA" id="ARBA00008467"/>
    </source>
</evidence>
<dbReference type="CDD" id="cd00834">
    <property type="entry name" value="KAS_I_II"/>
    <property type="match status" value="1"/>
</dbReference>
<dbReference type="Pfam" id="PF02801">
    <property type="entry name" value="Ketoacyl-synt_C"/>
    <property type="match status" value="1"/>
</dbReference>
<dbReference type="InterPro" id="IPR016039">
    <property type="entry name" value="Thiolase-like"/>
</dbReference>
<dbReference type="EC" id="2.3.1.-" evidence="5"/>
<evidence type="ECO:0000313" key="6">
    <source>
        <dbReference type="Proteomes" id="UP001448858"/>
    </source>
</evidence>
<proteinExistence type="inferred from homology"/>
<sequence length="422" mass="43203">MTANPRSAITGVAVLGPLGGDLESFFAKLLSGASGLEYRIDPEDETRQAVGRVDDSLLAISHLPSRTRRHADRSTLLGMSVVTDLLSQRTGDLGAISTESLFGLPPERVGVIWGSSSGTPGMYQKAMRAFEGKGREGLKRGSPFSAVYASPSATPAMIAQLIGATGLTLTVNTECASSTTAIITGSMMVEAGVVDLVICGGSDATIDSFSLAQVSILGAAASDKFEHARECSRPFDSGRGGFVPAEGACAFIIESPERAALRTAGPVARIYGYGMSTNRGHLTNPDQDAAGLRSALQLAMTSAGATPEDICLYSAHGTGTPQNDPLELEALTAVLGMDRVSSVPVQAIKSNIGHTLAAAGGIEVAVVVESLRVGETPPILNCEDPIPTSACLVRGQPQALEGGLALSSSSGFGGSNAALVLG</sequence>
<evidence type="ECO:0000313" key="5">
    <source>
        <dbReference type="EMBL" id="WZP14981.1"/>
    </source>
</evidence>
<gene>
    <name evidence="5" type="ORF">AAE021_12390</name>
</gene>
<dbReference type="InterPro" id="IPR014031">
    <property type="entry name" value="Ketoacyl_synth_C"/>
</dbReference>
<accession>A0ABZ2ZS35</accession>
<dbReference type="PANTHER" id="PTHR11712">
    <property type="entry name" value="POLYKETIDE SYNTHASE-RELATED"/>
    <property type="match status" value="1"/>
</dbReference>
<dbReference type="InterPro" id="IPR000794">
    <property type="entry name" value="Beta-ketoacyl_synthase"/>
</dbReference>